<feature type="transmembrane region" description="Helical" evidence="1">
    <location>
        <begin position="6"/>
        <end position="27"/>
    </location>
</feature>
<name>A0AAW5VM25_9LEPT</name>
<dbReference type="Proteomes" id="UP001208540">
    <property type="component" value="Unassembled WGS sequence"/>
</dbReference>
<comment type="caution">
    <text evidence="2">The sequence shown here is derived from an EMBL/GenBank/DDBJ whole genome shotgun (WGS) entry which is preliminary data.</text>
</comment>
<reference evidence="2" key="1">
    <citation type="submission" date="2022-06" db="EMBL/GenBank/DDBJ databases">
        <title>Leptospira isolates from biofilms formed at urban environments.</title>
        <authorList>
            <person name="Ribeiro P.S."/>
            <person name="Sousa T."/>
            <person name="Carvalho N."/>
            <person name="Aburjaile F."/>
            <person name="Neves F."/>
            <person name="Oliveira D."/>
            <person name="Blanco L."/>
            <person name="Lima J."/>
            <person name="Costa F."/>
            <person name="Brenig B."/>
            <person name="Soares S."/>
            <person name="Ramos R."/>
            <person name="Goes-Neto A."/>
            <person name="Matiuzzi M."/>
            <person name="Azevedo V."/>
            <person name="Ristow P."/>
        </authorList>
    </citation>
    <scope>NUCLEOTIDE SEQUENCE</scope>
    <source>
        <strain evidence="2">VSF20</strain>
    </source>
</reference>
<sequence>MIKKISLKSIFISLFLAITQISCLFIVPKDHIKYIFLNNIKPKIKNTTIIYKYNYLNFYNRNPYIKTDDFSNRLNDCIRKSFETKFQFANLTILDSDFSSIPDIEKSYDDQNIIFLNIMTNERMNNDFSIKFLKFLNIISFGAIPYWKNLTFTIQINSSIFLNSNDFNFQYSFIECGGWLTIPVLFFYGNYWELKNKYHNSPFPEIEYMITDSLSKIPLKN</sequence>
<feature type="transmembrane region" description="Helical" evidence="1">
    <location>
        <begin position="167"/>
        <end position="188"/>
    </location>
</feature>
<keyword evidence="1" id="KW-1133">Transmembrane helix</keyword>
<evidence type="ECO:0000256" key="1">
    <source>
        <dbReference type="SAM" id="Phobius"/>
    </source>
</evidence>
<dbReference type="EMBL" id="JAMQPL010000065">
    <property type="protein sequence ID" value="MCW7532392.1"/>
    <property type="molecule type" value="Genomic_DNA"/>
</dbReference>
<evidence type="ECO:0008006" key="4">
    <source>
        <dbReference type="Google" id="ProtNLM"/>
    </source>
</evidence>
<proteinExistence type="predicted"/>
<dbReference type="AlphaFoldDB" id="A0AAW5VM25"/>
<keyword evidence="1" id="KW-0472">Membrane</keyword>
<feature type="transmembrane region" description="Helical" evidence="1">
    <location>
        <begin position="128"/>
        <end position="147"/>
    </location>
</feature>
<accession>A0AAW5VM25</accession>
<protein>
    <recommendedName>
        <fullName evidence="4">Lipoprotein</fullName>
    </recommendedName>
</protein>
<organism evidence="2 3">
    <name type="scientific">Leptospira soteropolitanensis</name>
    <dbReference type="NCBI Taxonomy" id="2950025"/>
    <lineage>
        <taxon>Bacteria</taxon>
        <taxon>Pseudomonadati</taxon>
        <taxon>Spirochaetota</taxon>
        <taxon>Spirochaetia</taxon>
        <taxon>Leptospirales</taxon>
        <taxon>Leptospiraceae</taxon>
        <taxon>Leptospira</taxon>
    </lineage>
</organism>
<gene>
    <name evidence="2" type="ORF">ND862_19405</name>
</gene>
<evidence type="ECO:0000313" key="2">
    <source>
        <dbReference type="EMBL" id="MCW7532392.1"/>
    </source>
</evidence>
<dbReference type="RefSeq" id="WP_265353600.1">
    <property type="nucleotide sequence ID" value="NZ_JAMQPL010000065.1"/>
</dbReference>
<keyword evidence="1" id="KW-0812">Transmembrane</keyword>
<evidence type="ECO:0000313" key="3">
    <source>
        <dbReference type="Proteomes" id="UP001208540"/>
    </source>
</evidence>